<comment type="caution">
    <text evidence="1">The sequence shown here is derived from an EMBL/GenBank/DDBJ whole genome shotgun (WGS) entry which is preliminary data.</text>
</comment>
<evidence type="ECO:0000313" key="2">
    <source>
        <dbReference type="Proteomes" id="UP000030826"/>
    </source>
</evidence>
<dbReference type="AlphaFoldDB" id="A0A0B1Q6R6"/>
<evidence type="ECO:0000313" key="1">
    <source>
        <dbReference type="EMBL" id="KHJ54535.1"/>
    </source>
</evidence>
<dbReference type="Gene3D" id="1.10.238.160">
    <property type="match status" value="1"/>
</dbReference>
<dbReference type="InterPro" id="IPR010260">
    <property type="entry name" value="AlpA"/>
</dbReference>
<dbReference type="OrthoDB" id="9801242at2"/>
<accession>A0A0B1Q6R6</accession>
<proteinExistence type="predicted"/>
<sequence>MKHANDNSPSRLVAPKEAATMTTLSRPLLTLMAKEGRFPKPVQIGVARMAYVRAEIEDWIDAQIAARG</sequence>
<gene>
    <name evidence="1" type="ORF">LA66_13965</name>
</gene>
<reference evidence="1 2" key="1">
    <citation type="submission" date="2014-09" db="EMBL/GenBank/DDBJ databases">
        <title>Isolation and characterization of Aurantimonas altamirensis ON-56566 from clinical sample following a dog bite.</title>
        <authorList>
            <person name="Eshaghi A."/>
            <person name="Li A."/>
            <person name="Shahinas D."/>
            <person name="Bahn P."/>
            <person name="Kus J.V."/>
            <person name="Patel S.N."/>
        </authorList>
    </citation>
    <scope>NUCLEOTIDE SEQUENCE [LARGE SCALE GENOMIC DNA]</scope>
    <source>
        <strain evidence="1 2">ON-56566</strain>
    </source>
</reference>
<dbReference type="RefSeq" id="WP_039194162.1">
    <property type="nucleotide sequence ID" value="NZ_JRFJ01000003.1"/>
</dbReference>
<dbReference type="Pfam" id="PF05930">
    <property type="entry name" value="Phage_AlpA"/>
    <property type="match status" value="1"/>
</dbReference>
<dbReference type="STRING" id="370622.LA66_13965"/>
<protein>
    <submittedName>
        <fullName evidence="1">Uncharacterized protein</fullName>
    </submittedName>
</protein>
<dbReference type="Proteomes" id="UP000030826">
    <property type="component" value="Unassembled WGS sequence"/>
</dbReference>
<name>A0A0B1Q6R6_9HYPH</name>
<organism evidence="1 2">
    <name type="scientific">Aureimonas altamirensis</name>
    <dbReference type="NCBI Taxonomy" id="370622"/>
    <lineage>
        <taxon>Bacteria</taxon>
        <taxon>Pseudomonadati</taxon>
        <taxon>Pseudomonadota</taxon>
        <taxon>Alphaproteobacteria</taxon>
        <taxon>Hyphomicrobiales</taxon>
        <taxon>Aurantimonadaceae</taxon>
        <taxon>Aureimonas</taxon>
    </lineage>
</organism>
<dbReference type="EMBL" id="JRFJ01000003">
    <property type="protein sequence ID" value="KHJ54535.1"/>
    <property type="molecule type" value="Genomic_DNA"/>
</dbReference>